<dbReference type="Pfam" id="PF00651">
    <property type="entry name" value="BTB"/>
    <property type="match status" value="1"/>
</dbReference>
<evidence type="ECO:0000256" key="1">
    <source>
        <dbReference type="SAM" id="MobiDB-lite"/>
    </source>
</evidence>
<dbReference type="InterPro" id="IPR000210">
    <property type="entry name" value="BTB/POZ_dom"/>
</dbReference>
<dbReference type="CDD" id="cd18186">
    <property type="entry name" value="BTB_POZ_ZBTB_KLHL-like"/>
    <property type="match status" value="1"/>
</dbReference>
<feature type="non-terminal residue" evidence="3">
    <location>
        <position position="1"/>
    </location>
</feature>
<name>A0AAV5U1B9_9BILA</name>
<dbReference type="AlphaFoldDB" id="A0AAV5U1B9"/>
<keyword evidence="4" id="KW-1185">Reference proteome</keyword>
<dbReference type="SMART" id="SM00225">
    <property type="entry name" value="BTB"/>
    <property type="match status" value="1"/>
</dbReference>
<proteinExistence type="predicted"/>
<protein>
    <recommendedName>
        <fullName evidence="2">BTB domain-containing protein</fullName>
    </recommendedName>
</protein>
<feature type="compositionally biased region" description="Acidic residues" evidence="1">
    <location>
        <begin position="575"/>
        <end position="585"/>
    </location>
</feature>
<dbReference type="Gene3D" id="3.30.710.10">
    <property type="entry name" value="Potassium Channel Kv1.1, Chain A"/>
    <property type="match status" value="1"/>
</dbReference>
<feature type="compositionally biased region" description="Basic and acidic residues" evidence="1">
    <location>
        <begin position="548"/>
        <end position="558"/>
    </location>
</feature>
<comment type="caution">
    <text evidence="3">The sequence shown here is derived from an EMBL/GenBank/DDBJ whole genome shotgun (WGS) entry which is preliminary data.</text>
</comment>
<reference evidence="3" key="1">
    <citation type="submission" date="2023-10" db="EMBL/GenBank/DDBJ databases">
        <title>Genome assembly of Pristionchus species.</title>
        <authorList>
            <person name="Yoshida K."/>
            <person name="Sommer R.J."/>
        </authorList>
    </citation>
    <scope>NUCLEOTIDE SEQUENCE</scope>
    <source>
        <strain evidence="3">RS0144</strain>
    </source>
</reference>
<feature type="compositionally biased region" description="Basic and acidic residues" evidence="1">
    <location>
        <begin position="33"/>
        <end position="47"/>
    </location>
</feature>
<sequence length="619" mass="68838">NQSLAELSFLNNTLNPMDCQRESGENSAGIWNDGERNEAGEDNRADRPSYQPSFDTYIEKSIELDARSRTSQHFQDLLACKSKMLAGVLSVGSIKFDIELERVKVDREDHKDLLVNIVCHREGFDPHWRCSFYCEIEANIGNLNAKTHGQKADARYKDNSLCMPVMRLPNGEIVEASLLVKIKIHKWTGINPRLLHDFTKENQYTNATLIVENQPLYVTREILSIHSSFFNILFNDGNFVDASKTEYELPDVSYSDMILFLNLTYPETMVGKREDFVTSIVDLDRLLHLSEQYSVPSFKTLAERLLMNAATTFPGVDWTRILYIADRFRLSEACSTQMKRLQTERDFIRLRNSEEFDELSARLRSSLLKDALGMLTPSTSHRKTRIPSRTGRIGAFSDVEADDDEDFSDVEILGIRVGGASGAPQPLPVPPRLIIRPVANNRLAAVSSSSQAVSSPSAAPPTAGFSSQLASSFLHATSTARAAHVTATKVQSTDASSSSLAAPAAASSSAAAARAASVRRIVHQVPVHGLLRNPKPIPLHQSNPGPSRPRDPRIERTVTSKNTTKKTVIEIKEEVESESEVDEDQPGPSTRRVTKRSAASSSRVTTRSRSERNKKKKKQ</sequence>
<feature type="compositionally biased region" description="Low complexity" evidence="1">
    <location>
        <begin position="596"/>
        <end position="607"/>
    </location>
</feature>
<dbReference type="InterPro" id="IPR011333">
    <property type="entry name" value="SKP1/BTB/POZ_sf"/>
</dbReference>
<evidence type="ECO:0000313" key="4">
    <source>
        <dbReference type="Proteomes" id="UP001432027"/>
    </source>
</evidence>
<dbReference type="PROSITE" id="PS50097">
    <property type="entry name" value="BTB"/>
    <property type="match status" value="1"/>
</dbReference>
<feature type="region of interest" description="Disordered" evidence="1">
    <location>
        <begin position="527"/>
        <end position="619"/>
    </location>
</feature>
<accession>A0AAV5U1B9</accession>
<dbReference type="Proteomes" id="UP001432027">
    <property type="component" value="Unassembled WGS sequence"/>
</dbReference>
<organism evidence="3 4">
    <name type="scientific">Pristionchus entomophagus</name>
    <dbReference type="NCBI Taxonomy" id="358040"/>
    <lineage>
        <taxon>Eukaryota</taxon>
        <taxon>Metazoa</taxon>
        <taxon>Ecdysozoa</taxon>
        <taxon>Nematoda</taxon>
        <taxon>Chromadorea</taxon>
        <taxon>Rhabditida</taxon>
        <taxon>Rhabditina</taxon>
        <taxon>Diplogasteromorpha</taxon>
        <taxon>Diplogasteroidea</taxon>
        <taxon>Neodiplogasteridae</taxon>
        <taxon>Pristionchus</taxon>
    </lineage>
</organism>
<evidence type="ECO:0000259" key="2">
    <source>
        <dbReference type="PROSITE" id="PS50097"/>
    </source>
</evidence>
<gene>
    <name evidence="3" type="ORF">PENTCL1PPCAC_22317</name>
</gene>
<dbReference type="EMBL" id="BTSX01000005">
    <property type="protein sequence ID" value="GMT00143.1"/>
    <property type="molecule type" value="Genomic_DNA"/>
</dbReference>
<feature type="region of interest" description="Disordered" evidence="1">
    <location>
        <begin position="20"/>
        <end position="50"/>
    </location>
</feature>
<dbReference type="PANTHER" id="PTHR22744:SF17">
    <property type="entry name" value="BTB DOMAIN-CONTAINING PROTEIN"/>
    <property type="match status" value="1"/>
</dbReference>
<dbReference type="PANTHER" id="PTHR22744">
    <property type="entry name" value="HELIX LOOP HELIX PROTEIN 21-RELATED"/>
    <property type="match status" value="1"/>
</dbReference>
<evidence type="ECO:0000313" key="3">
    <source>
        <dbReference type="EMBL" id="GMT00143.1"/>
    </source>
</evidence>
<dbReference type="SUPFAM" id="SSF54695">
    <property type="entry name" value="POZ domain"/>
    <property type="match status" value="1"/>
</dbReference>
<feature type="domain" description="BTB" evidence="2">
    <location>
        <begin position="205"/>
        <end position="265"/>
    </location>
</feature>